<evidence type="ECO:0000313" key="3">
    <source>
        <dbReference type="Proteomes" id="UP000321183"/>
    </source>
</evidence>
<dbReference type="Gene3D" id="3.30.70.120">
    <property type="match status" value="1"/>
</dbReference>
<dbReference type="Pfam" id="PF03091">
    <property type="entry name" value="CutA1"/>
    <property type="match status" value="1"/>
</dbReference>
<dbReference type="NCBIfam" id="TIGR03776">
    <property type="entry name" value="RPE5"/>
    <property type="match status" value="1"/>
</dbReference>
<dbReference type="GO" id="GO:0005507">
    <property type="term" value="F:copper ion binding"/>
    <property type="evidence" value="ECO:0007669"/>
    <property type="project" value="TreeGrafter"/>
</dbReference>
<dbReference type="KEGG" id="ras:RAS_02910"/>
<dbReference type="InterPro" id="IPR015867">
    <property type="entry name" value="N-reg_PII/ATP_PRibTrfase_C"/>
</dbReference>
<protein>
    <submittedName>
        <fullName evidence="2">Divalent cation tolerance protein CutA</fullName>
    </submittedName>
</protein>
<sequence length="155" mass="18089">MYLYEMKRDYTKINLVEKSKESVSRGAERTGVRGHPRTYKDDVANFSSSSSMQDCCLILTTTNDLQIAEKIASILLELNLAACIQIDDVKSYFRWDGRVTLETEYRLVIKAKSSNYNEIENKLLEIHNYELPQIIKINIDYGFQKYLEWVDQNSK</sequence>
<comment type="similarity">
    <text evidence="1">Belongs to the CutA family.</text>
</comment>
<dbReference type="Proteomes" id="UP000321183">
    <property type="component" value="Chromosome"/>
</dbReference>
<dbReference type="SUPFAM" id="SSF54913">
    <property type="entry name" value="GlnB-like"/>
    <property type="match status" value="1"/>
</dbReference>
<dbReference type="InterPro" id="IPR022438">
    <property type="entry name" value="RPE5"/>
</dbReference>
<dbReference type="InterPro" id="IPR011322">
    <property type="entry name" value="N-reg_PII-like_a/b"/>
</dbReference>
<proteinExistence type="inferred from homology"/>
<evidence type="ECO:0000256" key="1">
    <source>
        <dbReference type="ARBA" id="ARBA00010169"/>
    </source>
</evidence>
<keyword evidence="3" id="KW-1185">Reference proteome</keyword>
<name>A0A510G6I7_9RICK</name>
<dbReference type="EMBL" id="AP019563">
    <property type="protein sequence ID" value="BBJ31182.1"/>
    <property type="molecule type" value="Genomic_DNA"/>
</dbReference>
<dbReference type="InterPro" id="IPR004323">
    <property type="entry name" value="Ion_tolerance_CutA"/>
</dbReference>
<reference evidence="2 3" key="1">
    <citation type="submission" date="2019-04" db="EMBL/GenBank/DDBJ databases">
        <title>Draft genome sequence of Rickettsia asiatica Maytaro1284.</title>
        <authorList>
            <person name="Thu M."/>
            <person name="Qiu Y."/>
            <person name="Nakao R."/>
        </authorList>
    </citation>
    <scope>NUCLEOTIDE SEQUENCE [LARGE SCALE GENOMIC DNA]</scope>
    <source>
        <strain evidence="2 3">Maytaro1284</strain>
    </source>
</reference>
<evidence type="ECO:0000313" key="2">
    <source>
        <dbReference type="EMBL" id="BBJ31182.1"/>
    </source>
</evidence>
<organism evidence="2 3">
    <name type="scientific">Rickettsia asiatica</name>
    <dbReference type="NCBI Taxonomy" id="238800"/>
    <lineage>
        <taxon>Bacteria</taxon>
        <taxon>Pseudomonadati</taxon>
        <taxon>Pseudomonadota</taxon>
        <taxon>Alphaproteobacteria</taxon>
        <taxon>Rickettsiales</taxon>
        <taxon>Rickettsiaceae</taxon>
        <taxon>Rickettsieae</taxon>
        <taxon>Rickettsia</taxon>
        <taxon>spotted fever group</taxon>
    </lineage>
</organism>
<dbReference type="GO" id="GO:0010038">
    <property type="term" value="P:response to metal ion"/>
    <property type="evidence" value="ECO:0007669"/>
    <property type="project" value="InterPro"/>
</dbReference>
<dbReference type="AlphaFoldDB" id="A0A510G6I7"/>
<dbReference type="PANTHER" id="PTHR23419">
    <property type="entry name" value="DIVALENT CATION TOLERANCE CUTA-RELATED"/>
    <property type="match status" value="1"/>
</dbReference>
<gene>
    <name evidence="2" type="ORF">RAS_02910</name>
</gene>
<dbReference type="PANTHER" id="PTHR23419:SF8">
    <property type="entry name" value="FI09726P"/>
    <property type="match status" value="1"/>
</dbReference>
<accession>A0A510G6I7</accession>